<evidence type="ECO:0000313" key="1">
    <source>
        <dbReference type="EMBL" id="MBO7743095.1"/>
    </source>
</evidence>
<evidence type="ECO:0000313" key="2">
    <source>
        <dbReference type="Proteomes" id="UP000670947"/>
    </source>
</evidence>
<dbReference type="EMBL" id="JAGGDJ010000001">
    <property type="protein sequence ID" value="MBO7743095.1"/>
    <property type="molecule type" value="Genomic_DNA"/>
</dbReference>
<dbReference type="RefSeq" id="WP_208846040.1">
    <property type="nucleotide sequence ID" value="NZ_JAGGDJ010000001.1"/>
</dbReference>
<reference evidence="1 2" key="1">
    <citation type="submission" date="2021-03" db="EMBL/GenBank/DDBJ databases">
        <title>Paenibacillus artemisicola MWE-103 whole genome sequence.</title>
        <authorList>
            <person name="Ham Y.J."/>
        </authorList>
    </citation>
    <scope>NUCLEOTIDE SEQUENCE [LARGE SCALE GENOMIC DNA]</scope>
    <source>
        <strain evidence="1 2">MWE-103</strain>
    </source>
</reference>
<protein>
    <submittedName>
        <fullName evidence="1">Uncharacterized protein</fullName>
    </submittedName>
</protein>
<sequence length="165" mass="18335">MFGIQQSSGWGPAIVSLADGSQRLFANFQGSGHAPFYMTRNSAYSNWENIPRTIPGAPQYSTGRATARAIGNTVEVGYLEANYYGQPIPSGAEGYNMIRTAYDVNRGWAGYAQADEQGWRENSGFSINVADEMHNVSFSQMMHSANRNNINQMYVKYESVFSLFK</sequence>
<name>A0ABS3W4N3_9BACL</name>
<organism evidence="1 2">
    <name type="scientific">Paenibacillus artemisiicola</name>
    <dbReference type="NCBI Taxonomy" id="1172618"/>
    <lineage>
        <taxon>Bacteria</taxon>
        <taxon>Bacillati</taxon>
        <taxon>Bacillota</taxon>
        <taxon>Bacilli</taxon>
        <taxon>Bacillales</taxon>
        <taxon>Paenibacillaceae</taxon>
        <taxon>Paenibacillus</taxon>
    </lineage>
</organism>
<dbReference type="Proteomes" id="UP000670947">
    <property type="component" value="Unassembled WGS sequence"/>
</dbReference>
<comment type="caution">
    <text evidence="1">The sequence shown here is derived from an EMBL/GenBank/DDBJ whole genome shotgun (WGS) entry which is preliminary data.</text>
</comment>
<keyword evidence="2" id="KW-1185">Reference proteome</keyword>
<accession>A0ABS3W4N3</accession>
<gene>
    <name evidence="1" type="ORF">I8J29_02725</name>
</gene>
<proteinExistence type="predicted"/>